<evidence type="ECO:0000313" key="1">
    <source>
        <dbReference type="EMBL" id="KAH8002050.1"/>
    </source>
</evidence>
<reference evidence="1" key="1">
    <citation type="submission" date="2021-08" db="EMBL/GenBank/DDBJ databases">
        <title>The first chromosome-level gecko genome reveals the dynamic sex chromosomes of Neotropical dwarf geckos (Sphaerodactylidae: Sphaerodactylus).</title>
        <authorList>
            <person name="Pinto B.J."/>
            <person name="Keating S.E."/>
            <person name="Gamble T."/>
        </authorList>
    </citation>
    <scope>NUCLEOTIDE SEQUENCE</scope>
    <source>
        <strain evidence="1">TG3544</strain>
    </source>
</reference>
<name>A0ACB8F9K1_9SAUR</name>
<accession>A0ACB8F9K1</accession>
<keyword evidence="2" id="KW-1185">Reference proteome</keyword>
<protein>
    <submittedName>
        <fullName evidence="1">Uncharacterized protein</fullName>
    </submittedName>
</protein>
<gene>
    <name evidence="1" type="ORF">K3G42_019988</name>
</gene>
<organism evidence="1 2">
    <name type="scientific">Sphaerodactylus townsendi</name>
    <dbReference type="NCBI Taxonomy" id="933632"/>
    <lineage>
        <taxon>Eukaryota</taxon>
        <taxon>Metazoa</taxon>
        <taxon>Chordata</taxon>
        <taxon>Craniata</taxon>
        <taxon>Vertebrata</taxon>
        <taxon>Euteleostomi</taxon>
        <taxon>Lepidosauria</taxon>
        <taxon>Squamata</taxon>
        <taxon>Bifurcata</taxon>
        <taxon>Gekkota</taxon>
        <taxon>Sphaerodactylidae</taxon>
        <taxon>Sphaerodactylus</taxon>
    </lineage>
</organism>
<dbReference type="EMBL" id="CM037621">
    <property type="protein sequence ID" value="KAH8002050.1"/>
    <property type="molecule type" value="Genomic_DNA"/>
</dbReference>
<comment type="caution">
    <text evidence="1">The sequence shown here is derived from an EMBL/GenBank/DDBJ whole genome shotgun (WGS) entry which is preliminary data.</text>
</comment>
<sequence length="98" mass="11228">MDGAVANVIVVDSFSLVGHLSPFLCRELNGNNITRINKNDFSGLKQLRVLQLMENHISVVERGVFDDMKELERLRLNRNQLHTLPELLFQNNQALSRL</sequence>
<evidence type="ECO:0000313" key="2">
    <source>
        <dbReference type="Proteomes" id="UP000827872"/>
    </source>
</evidence>
<proteinExistence type="predicted"/>
<dbReference type="Proteomes" id="UP000827872">
    <property type="component" value="Linkage Group LG08"/>
</dbReference>